<sequence>MHGDMLMRLLLHCCLGGGTPRQHPLRYLLFHFLPLNPVPATISIKCGVKTVSAEGVEPLVKACTQK</sequence>
<organism evidence="1 2">
    <name type="scientific">Sphenostylis stenocarpa</name>
    <dbReference type="NCBI Taxonomy" id="92480"/>
    <lineage>
        <taxon>Eukaryota</taxon>
        <taxon>Viridiplantae</taxon>
        <taxon>Streptophyta</taxon>
        <taxon>Embryophyta</taxon>
        <taxon>Tracheophyta</taxon>
        <taxon>Spermatophyta</taxon>
        <taxon>Magnoliopsida</taxon>
        <taxon>eudicotyledons</taxon>
        <taxon>Gunneridae</taxon>
        <taxon>Pentapetalae</taxon>
        <taxon>rosids</taxon>
        <taxon>fabids</taxon>
        <taxon>Fabales</taxon>
        <taxon>Fabaceae</taxon>
        <taxon>Papilionoideae</taxon>
        <taxon>50 kb inversion clade</taxon>
        <taxon>NPAAA clade</taxon>
        <taxon>indigoferoid/millettioid clade</taxon>
        <taxon>Phaseoleae</taxon>
        <taxon>Sphenostylis</taxon>
    </lineage>
</organism>
<evidence type="ECO:0000313" key="1">
    <source>
        <dbReference type="EMBL" id="CAJ1972825.1"/>
    </source>
</evidence>
<dbReference type="Gramene" id="rna-AYBTSS11_LOCUS24882">
    <property type="protein sequence ID" value="CAJ1972825.1"/>
    <property type="gene ID" value="gene-AYBTSS11_LOCUS24882"/>
</dbReference>
<proteinExistence type="predicted"/>
<keyword evidence="2" id="KW-1185">Reference proteome</keyword>
<reference evidence="1" key="1">
    <citation type="submission" date="2023-10" db="EMBL/GenBank/DDBJ databases">
        <authorList>
            <person name="Domelevo Entfellner J.-B."/>
        </authorList>
    </citation>
    <scope>NUCLEOTIDE SEQUENCE</scope>
</reference>
<gene>
    <name evidence="1" type="ORF">AYBTSS11_LOCUS24882</name>
</gene>
<dbReference type="Proteomes" id="UP001189624">
    <property type="component" value="Chromosome 8"/>
</dbReference>
<protein>
    <submittedName>
        <fullName evidence="1">Uncharacterized protein</fullName>
    </submittedName>
</protein>
<name>A0AA86T2A8_9FABA</name>
<accession>A0AA86T2A8</accession>
<dbReference type="AlphaFoldDB" id="A0AA86T2A8"/>
<dbReference type="EMBL" id="OY731405">
    <property type="protein sequence ID" value="CAJ1972825.1"/>
    <property type="molecule type" value="Genomic_DNA"/>
</dbReference>
<evidence type="ECO:0000313" key="2">
    <source>
        <dbReference type="Proteomes" id="UP001189624"/>
    </source>
</evidence>